<dbReference type="FunFam" id="1.20.58.1590:FF:000002">
    <property type="entry name" value="Uncharacterized protein, isoform A"/>
    <property type="match status" value="1"/>
</dbReference>
<evidence type="ECO:0000256" key="3">
    <source>
        <dbReference type="ARBA" id="ARBA00023242"/>
    </source>
</evidence>
<dbReference type="GO" id="GO:0070628">
    <property type="term" value="F:proteasome binding"/>
    <property type="evidence" value="ECO:0007669"/>
    <property type="project" value="TreeGrafter"/>
</dbReference>
<dbReference type="GO" id="GO:0031965">
    <property type="term" value="C:nuclear membrane"/>
    <property type="evidence" value="ECO:0007669"/>
    <property type="project" value="TreeGrafter"/>
</dbReference>
<sequence length="355" mass="39834">METPPPEPPPRRTTRSALVEIPARLGALSVSENRHMGRMHANIMTNLVVDVNLNHPNSLPSSFVSPAPSPDELVIQARGRRRIPVTWSPPSGDITPPARRWSDANGYGKKDNTPNQGINSPSKIVLRSTPRKRLLMNDPADFSPSPDKRRNMSPNAKKVRVEKQMPTFQGPVGVALKALSHDQLVDVIHNIINRHPSLEEEVKSNLPSPDLRPLNDRLHDLKRNIFKSLPNSRLTSKTDSPAYSRASTHVLAFKKALVEAGRNLVASQQWETVLEFVVMGWEQVAGTPLWDNPPHNTPRKQCFKFLAAQCMSALKKLGTLPVEQVDTLYTKFKNFEQDCEDIQACIKQLETMRKK</sequence>
<dbReference type="Pfam" id="PF08559">
    <property type="entry name" value="Cut8"/>
    <property type="match status" value="1"/>
</dbReference>
<keyword evidence="5" id="KW-0647">Proteasome</keyword>
<dbReference type="PANTHER" id="PTHR28032">
    <property type="entry name" value="FI02826P"/>
    <property type="match status" value="1"/>
</dbReference>
<evidence type="ECO:0000256" key="1">
    <source>
        <dbReference type="ARBA" id="ARBA00004123"/>
    </source>
</evidence>
<name>A0A023F2H5_TRIIF</name>
<comment type="subcellular location">
    <subcellularLocation>
        <location evidence="1">Nucleus</location>
    </subcellularLocation>
</comment>
<organism evidence="5">
    <name type="scientific">Triatoma infestans</name>
    <name type="common">Assassin bug</name>
    <dbReference type="NCBI Taxonomy" id="30076"/>
    <lineage>
        <taxon>Eukaryota</taxon>
        <taxon>Metazoa</taxon>
        <taxon>Ecdysozoa</taxon>
        <taxon>Arthropoda</taxon>
        <taxon>Hexapoda</taxon>
        <taxon>Insecta</taxon>
        <taxon>Pterygota</taxon>
        <taxon>Neoptera</taxon>
        <taxon>Paraneoptera</taxon>
        <taxon>Hemiptera</taxon>
        <taxon>Heteroptera</taxon>
        <taxon>Panheteroptera</taxon>
        <taxon>Cimicomorpha</taxon>
        <taxon>Reduviidae</taxon>
        <taxon>Triatominae</taxon>
        <taxon>Triatoma</taxon>
    </lineage>
</organism>
<proteinExistence type="evidence at transcript level"/>
<dbReference type="InterPro" id="IPR013868">
    <property type="entry name" value="Cut8/Sts1_fam"/>
</dbReference>
<dbReference type="AlphaFoldDB" id="A0A023F2H5"/>
<dbReference type="PANTHER" id="PTHR28032:SF1">
    <property type="entry name" value="FI02826P"/>
    <property type="match status" value="1"/>
</dbReference>
<evidence type="ECO:0000256" key="4">
    <source>
        <dbReference type="SAM" id="MobiDB-lite"/>
    </source>
</evidence>
<dbReference type="GO" id="GO:0071630">
    <property type="term" value="P:nuclear protein quality control by the ubiquitin-proteasome system"/>
    <property type="evidence" value="ECO:0007669"/>
    <property type="project" value="InterPro"/>
</dbReference>
<comment type="similarity">
    <text evidence="2">Belongs to the cut8/STS1 family.</text>
</comment>
<accession>A0A023F2H5</accession>
<dbReference type="GO" id="GO:0000502">
    <property type="term" value="C:proteasome complex"/>
    <property type="evidence" value="ECO:0007669"/>
    <property type="project" value="UniProtKB-KW"/>
</dbReference>
<dbReference type="Gene3D" id="1.20.58.1590">
    <property type="entry name" value="Tethering factor for nuclear proteasome Cut8/Sts1"/>
    <property type="match status" value="1"/>
</dbReference>
<evidence type="ECO:0000313" key="5">
    <source>
        <dbReference type="EMBL" id="JAC15316.1"/>
    </source>
</evidence>
<dbReference type="InterPro" id="IPR038422">
    <property type="entry name" value="Cut8/Sts1_sf"/>
</dbReference>
<feature type="region of interest" description="Disordered" evidence="4">
    <location>
        <begin position="84"/>
        <end position="158"/>
    </location>
</feature>
<evidence type="ECO:0000256" key="2">
    <source>
        <dbReference type="ARBA" id="ARBA00006199"/>
    </source>
</evidence>
<protein>
    <submittedName>
        <fullName evidence="5">Putative tethering factor for nuclear proteasome sts1</fullName>
    </submittedName>
</protein>
<reference evidence="5" key="1">
    <citation type="journal article" date="2014" name="PLoS Negl. Trop. Dis.">
        <title>An updated insight into the Sialotranscriptome of Triatoma infestans: developmental stage and geographic variations.</title>
        <authorList>
            <person name="Schwarz A."/>
            <person name="Medrano-Mercado N."/>
            <person name="Schaub G.A."/>
            <person name="Struchiner C.J."/>
            <person name="Bargues M.D."/>
            <person name="Levy M.Z."/>
            <person name="Ribeiro J.M."/>
        </authorList>
    </citation>
    <scope>NUCLEOTIDE SEQUENCE</scope>
    <source>
        <strain evidence="5">Chile</strain>
        <tissue evidence="5">Salivary glands</tissue>
    </source>
</reference>
<keyword evidence="3" id="KW-0539">Nucleus</keyword>
<dbReference type="EMBL" id="GBBI01003396">
    <property type="protein sequence ID" value="JAC15316.1"/>
    <property type="molecule type" value="mRNA"/>
</dbReference>
<feature type="compositionally biased region" description="Polar residues" evidence="4">
    <location>
        <begin position="113"/>
        <end position="122"/>
    </location>
</feature>
<dbReference type="GO" id="GO:0031144">
    <property type="term" value="P:proteasome localization"/>
    <property type="evidence" value="ECO:0007669"/>
    <property type="project" value="InterPro"/>
</dbReference>